<sequence>MDPWAAFPDAPAAKPADDPWAAFPDAGTALSASQPPEDRRDSTGIPGGPDITPAAPSTFGQRALDVSAGVLGAPVDAMSDLMGAIGLPTSEAPFGGSKFMGSILHGLSGSREQAELGDTSGIQAGGAPIGQRLYSSFLNTDKARDQYLTNTYGPENEGWYVLADRFGNPTDRRVVRNSDGSENLFNPPGVDMGDVAGIAGGVPDLIGAIMGGSASVPAYAFGPAAGIPASAALSAGGAQLVGETVGRLFPENREAEPSVMSDVLPRAAGEAGTDALIGAITGGAGRFGNAVINKARAPFAKSASDPVATEYRQAAERLHGQGYDISPLASEGGAGGFTSRAEGLLEKLPGSAEKMRQYRERGDQAVARFQQNIAGDVDPNQVSRETVGELSAQRKNLTIDREQALERADDMIGRNQTDLTARQGPQMSAEGAGRQTRAGLERARQEFKDEAKRLYDIARAAPGGRDAIVDVGPVREQVARIREALPPTADGAPSDRFTPQGLSRFLLGVDDIAPNISLDQARQMRGLVQDAIDDKSLMPGVPERYLSQLQSAISRSIDDSVARAGTPELRRALSDANRFYAQNVHRFSRKGIAETYREPIQPGYIEDNKLVDRLLSGRGQPGVVRETRDLMGANSPEWAATRRNAIEQILDAGRDQTRNGRKVVNVDGLVSKLNRLDDEAISGLFGVADAQQLRNLAVDISNRSKYLDASALSQNGTPNIMNQLRAAAVADDQIAREYRNSAIAPFLRGEDGAAAKLQPEELIPWLYHRALPQEAQQVMSKLPAPMKARVEKGVVADIIENAIWRGGGDMSAVRRLVTGEANPADSQGIAEVLGAGRDSESRQQADRINALVSPENRQALRDLALITARRQERDATTSAIGGLAAGAAITNILSSPGSAVRGAIVARGLAEIITRPGFRRWATNTRRHQMTARGQARLTALSPQALGLANGAISENADVQAALEWLNEGVSQINDAGERITRPPQGSGSWQEFFEREIAQ</sequence>
<dbReference type="RefSeq" id="WP_136353482.1">
    <property type="nucleotide sequence ID" value="NZ_SSNY01000001.1"/>
</dbReference>
<dbReference type="Proteomes" id="UP000306441">
    <property type="component" value="Unassembled WGS sequence"/>
</dbReference>
<name>A0ABY2QCJ1_9HYPH</name>
<dbReference type="EMBL" id="SSNY01000001">
    <property type="protein sequence ID" value="THF59866.1"/>
    <property type="molecule type" value="Genomic_DNA"/>
</dbReference>
<protein>
    <recommendedName>
        <fullName evidence="4">Large polyvalent protein associated domain-containing protein</fullName>
    </recommendedName>
</protein>
<reference evidence="2 3" key="1">
    <citation type="submission" date="2019-04" db="EMBL/GenBank/DDBJ databases">
        <title>Mesorhizobium composti sp. nov., isolated from compost.</title>
        <authorList>
            <person name="Lin S.-Y."/>
            <person name="Hameed A."/>
            <person name="Hsieh Y.-T."/>
            <person name="Young C.-C."/>
        </authorList>
    </citation>
    <scope>NUCLEOTIDE SEQUENCE [LARGE SCALE GENOMIC DNA]</scope>
    <source>
        <strain evidence="2 3">CC-YTH430</strain>
    </source>
</reference>
<keyword evidence="3" id="KW-1185">Reference proteome</keyword>
<evidence type="ECO:0000256" key="1">
    <source>
        <dbReference type="SAM" id="MobiDB-lite"/>
    </source>
</evidence>
<evidence type="ECO:0000313" key="3">
    <source>
        <dbReference type="Proteomes" id="UP000306441"/>
    </source>
</evidence>
<proteinExistence type="predicted"/>
<feature type="compositionally biased region" description="Low complexity" evidence="1">
    <location>
        <begin position="1"/>
        <end position="26"/>
    </location>
</feature>
<accession>A0ABY2QCJ1</accession>
<comment type="caution">
    <text evidence="2">The sequence shown here is derived from an EMBL/GenBank/DDBJ whole genome shotgun (WGS) entry which is preliminary data.</text>
</comment>
<evidence type="ECO:0008006" key="4">
    <source>
        <dbReference type="Google" id="ProtNLM"/>
    </source>
</evidence>
<evidence type="ECO:0000313" key="2">
    <source>
        <dbReference type="EMBL" id="THF59866.1"/>
    </source>
</evidence>
<feature type="region of interest" description="Disordered" evidence="1">
    <location>
        <begin position="1"/>
        <end position="57"/>
    </location>
</feature>
<organism evidence="2 3">
    <name type="scientific">Ollibium composti</name>
    <dbReference type="NCBI Taxonomy" id="2675109"/>
    <lineage>
        <taxon>Bacteria</taxon>
        <taxon>Pseudomonadati</taxon>
        <taxon>Pseudomonadota</taxon>
        <taxon>Alphaproteobacteria</taxon>
        <taxon>Hyphomicrobiales</taxon>
        <taxon>Phyllobacteriaceae</taxon>
        <taxon>Ollibium</taxon>
    </lineage>
</organism>
<gene>
    <name evidence="2" type="ORF">E6C48_02110</name>
</gene>